<evidence type="ECO:0000256" key="9">
    <source>
        <dbReference type="ARBA" id="ARBA00022989"/>
    </source>
</evidence>
<comment type="caution">
    <text evidence="17">The sequence shown here is derived from an EMBL/GenBank/DDBJ whole genome shotgun (WGS) entry which is preliminary data.</text>
</comment>
<keyword evidence="3" id="KW-0808">Transferase</keyword>
<dbReference type="Pfam" id="PF00069">
    <property type="entry name" value="Pkinase"/>
    <property type="match status" value="1"/>
</dbReference>
<dbReference type="InterPro" id="IPR017441">
    <property type="entry name" value="Protein_kinase_ATP_BS"/>
</dbReference>
<dbReference type="GO" id="GO:0004674">
    <property type="term" value="F:protein serine/threonine kinase activity"/>
    <property type="evidence" value="ECO:0007669"/>
    <property type="project" value="UniProtKB-KW"/>
</dbReference>
<feature type="transmembrane region" description="Helical" evidence="14">
    <location>
        <begin position="258"/>
        <end position="278"/>
    </location>
</feature>
<dbReference type="GO" id="GO:0016020">
    <property type="term" value="C:membrane"/>
    <property type="evidence" value="ECO:0007669"/>
    <property type="project" value="UniProtKB-SubCell"/>
</dbReference>
<dbReference type="EMBL" id="SWLB01000015">
    <property type="protein sequence ID" value="KAF3328884.1"/>
    <property type="molecule type" value="Genomic_DNA"/>
</dbReference>
<feature type="region of interest" description="Disordered" evidence="13">
    <location>
        <begin position="624"/>
        <end position="643"/>
    </location>
</feature>
<dbReference type="AlphaFoldDB" id="A0A833QT24"/>
<dbReference type="PROSITE" id="PS00107">
    <property type="entry name" value="PROTEIN_KINASE_ATP"/>
    <property type="match status" value="1"/>
</dbReference>
<evidence type="ECO:0000313" key="18">
    <source>
        <dbReference type="Proteomes" id="UP000623129"/>
    </source>
</evidence>
<evidence type="ECO:0000256" key="12">
    <source>
        <dbReference type="PROSITE-ProRule" id="PRU10141"/>
    </source>
</evidence>
<keyword evidence="18" id="KW-1185">Reference proteome</keyword>
<keyword evidence="7 17" id="KW-0418">Kinase</keyword>
<feature type="domain" description="Protein kinase" evidence="16">
    <location>
        <begin position="315"/>
        <end position="601"/>
    </location>
</feature>
<evidence type="ECO:0000256" key="11">
    <source>
        <dbReference type="ARBA" id="ARBA00023180"/>
    </source>
</evidence>
<evidence type="ECO:0000256" key="7">
    <source>
        <dbReference type="ARBA" id="ARBA00022777"/>
    </source>
</evidence>
<evidence type="ECO:0000256" key="4">
    <source>
        <dbReference type="ARBA" id="ARBA00022692"/>
    </source>
</evidence>
<dbReference type="Pfam" id="PF14380">
    <property type="entry name" value="WAK_assoc"/>
    <property type="match status" value="1"/>
</dbReference>
<keyword evidence="9 14" id="KW-1133">Transmembrane helix</keyword>
<feature type="chain" id="PRO_5032302398" evidence="15">
    <location>
        <begin position="26"/>
        <end position="643"/>
    </location>
</feature>
<evidence type="ECO:0000256" key="2">
    <source>
        <dbReference type="ARBA" id="ARBA00022527"/>
    </source>
</evidence>
<keyword evidence="6 12" id="KW-0547">Nucleotide-binding</keyword>
<proteinExistence type="predicted"/>
<dbReference type="Gene3D" id="3.30.200.20">
    <property type="entry name" value="Phosphorylase Kinase, domain 1"/>
    <property type="match status" value="1"/>
</dbReference>
<feature type="signal peptide" evidence="15">
    <location>
        <begin position="1"/>
        <end position="25"/>
    </location>
</feature>
<evidence type="ECO:0000256" key="3">
    <source>
        <dbReference type="ARBA" id="ARBA00022679"/>
    </source>
</evidence>
<accession>A0A833QT24</accession>
<dbReference type="PROSITE" id="PS50011">
    <property type="entry name" value="PROTEIN_KINASE_DOM"/>
    <property type="match status" value="1"/>
</dbReference>
<evidence type="ECO:0000256" key="14">
    <source>
        <dbReference type="SAM" id="Phobius"/>
    </source>
</evidence>
<dbReference type="InterPro" id="IPR008271">
    <property type="entry name" value="Ser/Thr_kinase_AS"/>
</dbReference>
<reference evidence="17" key="1">
    <citation type="submission" date="2020-01" db="EMBL/GenBank/DDBJ databases">
        <title>Genome sequence of Kobresia littledalei, the first chromosome-level genome in the family Cyperaceae.</title>
        <authorList>
            <person name="Qu G."/>
        </authorList>
    </citation>
    <scope>NUCLEOTIDE SEQUENCE</scope>
    <source>
        <strain evidence="17">C.B.Clarke</strain>
        <tissue evidence="17">Leaf</tissue>
    </source>
</reference>
<keyword evidence="10 14" id="KW-0472">Membrane</keyword>
<keyword evidence="2" id="KW-0723">Serine/threonine-protein kinase</keyword>
<dbReference type="InterPro" id="IPR032872">
    <property type="entry name" value="WAK_assoc_C"/>
</dbReference>
<evidence type="ECO:0000256" key="5">
    <source>
        <dbReference type="ARBA" id="ARBA00022729"/>
    </source>
</evidence>
<dbReference type="CDD" id="cd14066">
    <property type="entry name" value="STKc_IRAK"/>
    <property type="match status" value="1"/>
</dbReference>
<evidence type="ECO:0000256" key="13">
    <source>
        <dbReference type="SAM" id="MobiDB-lite"/>
    </source>
</evidence>
<evidence type="ECO:0000256" key="1">
    <source>
        <dbReference type="ARBA" id="ARBA00004479"/>
    </source>
</evidence>
<dbReference type="Proteomes" id="UP000623129">
    <property type="component" value="Unassembled WGS sequence"/>
</dbReference>
<evidence type="ECO:0000256" key="8">
    <source>
        <dbReference type="ARBA" id="ARBA00022840"/>
    </source>
</evidence>
<keyword evidence="17" id="KW-0430">Lectin</keyword>
<evidence type="ECO:0000256" key="15">
    <source>
        <dbReference type="SAM" id="SignalP"/>
    </source>
</evidence>
<evidence type="ECO:0000256" key="10">
    <source>
        <dbReference type="ARBA" id="ARBA00023136"/>
    </source>
</evidence>
<keyword evidence="11" id="KW-0325">Glycoprotein</keyword>
<keyword evidence="17" id="KW-0675">Receptor</keyword>
<keyword evidence="5 15" id="KW-0732">Signal</keyword>
<dbReference type="SUPFAM" id="SSF56112">
    <property type="entry name" value="Protein kinase-like (PK-like)"/>
    <property type="match status" value="1"/>
</dbReference>
<dbReference type="InterPro" id="IPR045874">
    <property type="entry name" value="LRK10/LRL21-25-like"/>
</dbReference>
<evidence type="ECO:0000256" key="6">
    <source>
        <dbReference type="ARBA" id="ARBA00022741"/>
    </source>
</evidence>
<dbReference type="FunFam" id="1.10.510.10:FF:000590">
    <property type="entry name" value="PR5-like receptor kinase"/>
    <property type="match status" value="1"/>
</dbReference>
<evidence type="ECO:0000259" key="16">
    <source>
        <dbReference type="PROSITE" id="PS50011"/>
    </source>
</evidence>
<gene>
    <name evidence="17" type="ORF">FCM35_KLT05962</name>
</gene>
<name>A0A833QT24_9POAL</name>
<dbReference type="InterPro" id="IPR000719">
    <property type="entry name" value="Prot_kinase_dom"/>
</dbReference>
<dbReference type="OrthoDB" id="4062651at2759"/>
<dbReference type="InterPro" id="IPR011009">
    <property type="entry name" value="Kinase-like_dom_sf"/>
</dbReference>
<protein>
    <submittedName>
        <fullName evidence="17">Putative G-type lectin S-receptor-like serine/threonine-protein kinase</fullName>
    </submittedName>
</protein>
<dbReference type="GO" id="GO:0030247">
    <property type="term" value="F:polysaccharide binding"/>
    <property type="evidence" value="ECO:0007669"/>
    <property type="project" value="InterPro"/>
</dbReference>
<comment type="subcellular location">
    <subcellularLocation>
        <location evidence="1">Membrane</location>
        <topology evidence="1">Single-pass type I membrane protein</topology>
    </subcellularLocation>
</comment>
<dbReference type="Gene3D" id="1.10.510.10">
    <property type="entry name" value="Transferase(Phosphotransferase) domain 1"/>
    <property type="match status" value="1"/>
</dbReference>
<keyword evidence="8 12" id="KW-0067">ATP-binding</keyword>
<dbReference type="InterPro" id="IPR025287">
    <property type="entry name" value="WAK_GUB"/>
</dbReference>
<sequence length="643" mass="71305">METIGLSKLNKTFLASLILWHLASADIPKMADCEPKQCGNNTISYPFWINGQQPSYCGYSTLEISCGSDGKPSLTQSYNSVYYVKQLFYQNNSALFGDTLIDIITGNCSTPQFNVSLSFGPFVISNTNKLMKFFWNCATTPKLLSDFYSYSCGTNDSYVQIHQNYTQGDSEDNKTNCSISKVPFLGSNGGTVDQYLSLMKEGFLVTWTVASCSDCKASNGQCGFNSSNSMFMCICSDGTYATTCPDNPKQGSKVRLEAGLIGSLGGAFFLLMAFLIFFKLRRNYNAQENIEKLLEQYGSLAPRRYKYSELMKITQFFRDKLGKGGFGTVYKGKQPDGRMVAVKFLHNSTSNGEEFLNEVVSIGRTSHVNVVSLLGFCIEGSKRALVYEYMPNRSLDMHIYSENSKTVLGWEKLYDIAIGVARGLEYLHRGCTTHIVHFDIKPQNILLDEDFCPKIADFGLAKLCPPKESVLSSMADMRGTIGFIAPEVFSRGVGVVSTKSDVYSYGMMVLEMVGGRKNMKPSVGNPSEVYFPHWIYDRVAEGGEIKACDVTNETEEIARKMALVGFWCTQTIPANRPSMGRVVEMLERSLSELELPPKPYISSPPRQSMELDLNSLQSVDAISLQSMDSTAPLSNSEPSDGLR</sequence>
<keyword evidence="4 14" id="KW-0812">Transmembrane</keyword>
<feature type="binding site" evidence="12">
    <location>
        <position position="343"/>
    </location>
    <ligand>
        <name>ATP</name>
        <dbReference type="ChEBI" id="CHEBI:30616"/>
    </ligand>
</feature>
<evidence type="ECO:0000313" key="17">
    <source>
        <dbReference type="EMBL" id="KAF3328884.1"/>
    </source>
</evidence>
<dbReference type="PANTHER" id="PTHR27009">
    <property type="entry name" value="RUST RESISTANCE KINASE LR10-RELATED"/>
    <property type="match status" value="1"/>
</dbReference>
<dbReference type="FunFam" id="3.30.200.20:FF:000178">
    <property type="entry name" value="serine/threonine-protein kinase PBS1-like"/>
    <property type="match status" value="1"/>
</dbReference>
<dbReference type="GO" id="GO:0005524">
    <property type="term" value="F:ATP binding"/>
    <property type="evidence" value="ECO:0007669"/>
    <property type="project" value="UniProtKB-UniRule"/>
</dbReference>
<organism evidence="17 18">
    <name type="scientific">Carex littledalei</name>
    <dbReference type="NCBI Taxonomy" id="544730"/>
    <lineage>
        <taxon>Eukaryota</taxon>
        <taxon>Viridiplantae</taxon>
        <taxon>Streptophyta</taxon>
        <taxon>Embryophyta</taxon>
        <taxon>Tracheophyta</taxon>
        <taxon>Spermatophyta</taxon>
        <taxon>Magnoliopsida</taxon>
        <taxon>Liliopsida</taxon>
        <taxon>Poales</taxon>
        <taxon>Cyperaceae</taxon>
        <taxon>Cyperoideae</taxon>
        <taxon>Cariceae</taxon>
        <taxon>Carex</taxon>
        <taxon>Carex subgen. Euthyceras</taxon>
    </lineage>
</organism>
<dbReference type="Pfam" id="PF13947">
    <property type="entry name" value="GUB_WAK_bind"/>
    <property type="match status" value="1"/>
</dbReference>
<dbReference type="PROSITE" id="PS00108">
    <property type="entry name" value="PROTEIN_KINASE_ST"/>
    <property type="match status" value="1"/>
</dbReference>
<dbReference type="SMART" id="SM00220">
    <property type="entry name" value="S_TKc"/>
    <property type="match status" value="1"/>
</dbReference>